<feature type="region of interest" description="Disordered" evidence="1">
    <location>
        <begin position="631"/>
        <end position="714"/>
    </location>
</feature>
<organism evidence="2 3">
    <name type="scientific">Rhodotorula graminis (strain WP1)</name>
    <dbReference type="NCBI Taxonomy" id="578459"/>
    <lineage>
        <taxon>Eukaryota</taxon>
        <taxon>Fungi</taxon>
        <taxon>Dikarya</taxon>
        <taxon>Basidiomycota</taxon>
        <taxon>Pucciniomycotina</taxon>
        <taxon>Microbotryomycetes</taxon>
        <taxon>Sporidiobolales</taxon>
        <taxon>Sporidiobolaceae</taxon>
        <taxon>Rhodotorula</taxon>
    </lineage>
</organism>
<feature type="compositionally biased region" description="Low complexity" evidence="1">
    <location>
        <begin position="556"/>
        <end position="574"/>
    </location>
</feature>
<reference evidence="2 3" key="1">
    <citation type="journal article" date="2015" name="Front. Microbiol.">
        <title>Genome sequence of the plant growth promoting endophytic yeast Rhodotorula graminis WP1.</title>
        <authorList>
            <person name="Firrincieli A."/>
            <person name="Otillar R."/>
            <person name="Salamov A."/>
            <person name="Schmutz J."/>
            <person name="Khan Z."/>
            <person name="Redman R.S."/>
            <person name="Fleck N.D."/>
            <person name="Lindquist E."/>
            <person name="Grigoriev I.V."/>
            <person name="Doty S.L."/>
        </authorList>
    </citation>
    <scope>NUCLEOTIDE SEQUENCE [LARGE SCALE GENOMIC DNA]</scope>
    <source>
        <strain evidence="2 3">WP1</strain>
    </source>
</reference>
<feature type="region of interest" description="Disordered" evidence="1">
    <location>
        <begin position="475"/>
        <end position="506"/>
    </location>
</feature>
<feature type="compositionally biased region" description="Low complexity" evidence="1">
    <location>
        <begin position="379"/>
        <end position="403"/>
    </location>
</feature>
<accession>A0A0P9ENW7</accession>
<protein>
    <recommendedName>
        <fullName evidence="4">Proteophosphoglycan ppg4</fullName>
    </recommendedName>
</protein>
<evidence type="ECO:0000313" key="3">
    <source>
        <dbReference type="Proteomes" id="UP000053890"/>
    </source>
</evidence>
<feature type="compositionally biased region" description="Pro residues" evidence="1">
    <location>
        <begin position="575"/>
        <end position="585"/>
    </location>
</feature>
<feature type="region of interest" description="Disordered" evidence="1">
    <location>
        <begin position="521"/>
        <end position="606"/>
    </location>
</feature>
<dbReference type="OrthoDB" id="10663608at2759"/>
<evidence type="ECO:0000256" key="1">
    <source>
        <dbReference type="SAM" id="MobiDB-lite"/>
    </source>
</evidence>
<feature type="region of interest" description="Disordered" evidence="1">
    <location>
        <begin position="143"/>
        <end position="208"/>
    </location>
</feature>
<evidence type="ECO:0008006" key="4">
    <source>
        <dbReference type="Google" id="ProtNLM"/>
    </source>
</evidence>
<feature type="region of interest" description="Disordered" evidence="1">
    <location>
        <begin position="301"/>
        <end position="415"/>
    </location>
</feature>
<gene>
    <name evidence="2" type="ORF">RHOBADRAFT_54422</name>
</gene>
<proteinExistence type="predicted"/>
<feature type="compositionally biased region" description="Low complexity" evidence="1">
    <location>
        <begin position="475"/>
        <end position="487"/>
    </location>
</feature>
<feature type="compositionally biased region" description="Pro residues" evidence="1">
    <location>
        <begin position="361"/>
        <end position="371"/>
    </location>
</feature>
<evidence type="ECO:0000313" key="2">
    <source>
        <dbReference type="EMBL" id="KPV73826.1"/>
    </source>
</evidence>
<dbReference type="GeneID" id="28977747"/>
<dbReference type="RefSeq" id="XP_018269875.1">
    <property type="nucleotide sequence ID" value="XM_018417299.1"/>
</dbReference>
<feature type="compositionally biased region" description="Polar residues" evidence="1">
    <location>
        <begin position="493"/>
        <end position="506"/>
    </location>
</feature>
<feature type="compositionally biased region" description="Low complexity" evidence="1">
    <location>
        <begin position="637"/>
        <end position="670"/>
    </location>
</feature>
<dbReference type="EMBL" id="KQ474081">
    <property type="protein sequence ID" value="KPV73826.1"/>
    <property type="molecule type" value="Genomic_DNA"/>
</dbReference>
<keyword evidence="3" id="KW-1185">Reference proteome</keyword>
<dbReference type="OMA" id="PEHQPIK"/>
<dbReference type="Proteomes" id="UP000053890">
    <property type="component" value="Unassembled WGS sequence"/>
</dbReference>
<feature type="compositionally biased region" description="Polar residues" evidence="1">
    <location>
        <begin position="31"/>
        <end position="47"/>
    </location>
</feature>
<feature type="region of interest" description="Disordered" evidence="1">
    <location>
        <begin position="227"/>
        <end position="259"/>
    </location>
</feature>
<dbReference type="AlphaFoldDB" id="A0A0P9ENW7"/>
<sequence>MSSFLRRLRSTTRLHSPRSEPPPPSTRVDSHPSTSSDIAASRASSPTKLRAGPARRGYEALEGDQLGASDGGFLDLGTSSAIDSWTLDEGDETGELGEWVWVDVDLAGAAATERGERALGRGRAASLPHLDLAPAPPLVPFSPSFALSPGRDPPTTPTKRKASISSPDLSPTTSFSSALLSPSSPASRTSTSSLAPPPTPSSPTSSTVSLSFTIATRIDHNGRRVLTSRRRLSLKPSPCETRRHKDLYGIGDDASGDEQDEDVEFAPAGAGLELVDVGATIRGPRTGLGMLDLELFAAHGRSASSPPTLSHTFEARPTRARPTALEPLAIPSSAPARHCESPLPSPTLARLPEHQPIKTFWPPPPLDPPSSPTKASPFSSLTRSNTTYSSRTSSSSSATGSSSAAKRHNSLLQPRRTFRRLSLSSRHGSGHGGAGSGAAPLMCATTFSSLHERRASAPALEPLAGVDLERHTSMSSFGSASGSGAFSIPPTPGATSSSSHYSLGTGASCSTSEPLLALARQQSLSSGGGGPSAHARRASQVSFELPPSTPSEARRSAAAAMTVASENGHAGASFGPPPGSHPPLSPSSSFARSRRHARSTSEGGTALQMSVLERAWVPLEDQAERELARGTLIVVNPDTTSASPSRPSSSPIDTTSTAPSSCPSASPSFSRTTCPSRPPKSLARWSAPPSQSPFLTSPQPPTPPAASRGIGVAC</sequence>
<feature type="compositionally biased region" description="Polar residues" evidence="1">
    <location>
        <begin position="302"/>
        <end position="311"/>
    </location>
</feature>
<feature type="compositionally biased region" description="Low complexity" evidence="1">
    <location>
        <begin position="688"/>
        <end position="697"/>
    </location>
</feature>
<feature type="region of interest" description="Disordered" evidence="1">
    <location>
        <begin position="1"/>
        <end position="72"/>
    </location>
</feature>
<feature type="compositionally biased region" description="Low complexity" evidence="1">
    <location>
        <begin position="169"/>
        <end position="194"/>
    </location>
</feature>
<name>A0A0P9ENW7_RHOGW</name>
<feature type="compositionally biased region" description="Basic residues" evidence="1">
    <location>
        <begin position="1"/>
        <end position="16"/>
    </location>
</feature>